<dbReference type="AlphaFoldDB" id="A0AAD4WN36"/>
<dbReference type="EMBL" id="JAJFAZ020000002">
    <property type="protein sequence ID" value="KAI5346409.1"/>
    <property type="molecule type" value="Genomic_DNA"/>
</dbReference>
<sequence length="80" mass="8707">MTGTAEIEGSPASQPMDAFSSLLYFHSPIQSNGPHFMSASPSYSCSPPPISFAHSQNTVFVSLTRSLSRLRSPSVTFRKR</sequence>
<evidence type="ECO:0000313" key="1">
    <source>
        <dbReference type="EMBL" id="KAI5346409.1"/>
    </source>
</evidence>
<protein>
    <submittedName>
        <fullName evidence="1">Uncharacterized protein</fullName>
    </submittedName>
</protein>
<proteinExistence type="predicted"/>
<evidence type="ECO:0000313" key="2">
    <source>
        <dbReference type="Proteomes" id="UP001054821"/>
    </source>
</evidence>
<name>A0AAD4WN36_PRUDU</name>
<comment type="caution">
    <text evidence="1">The sequence shown here is derived from an EMBL/GenBank/DDBJ whole genome shotgun (WGS) entry which is preliminary data.</text>
</comment>
<organism evidence="1 2">
    <name type="scientific">Prunus dulcis</name>
    <name type="common">Almond</name>
    <name type="synonym">Amygdalus dulcis</name>
    <dbReference type="NCBI Taxonomy" id="3755"/>
    <lineage>
        <taxon>Eukaryota</taxon>
        <taxon>Viridiplantae</taxon>
        <taxon>Streptophyta</taxon>
        <taxon>Embryophyta</taxon>
        <taxon>Tracheophyta</taxon>
        <taxon>Spermatophyta</taxon>
        <taxon>Magnoliopsida</taxon>
        <taxon>eudicotyledons</taxon>
        <taxon>Gunneridae</taxon>
        <taxon>Pentapetalae</taxon>
        <taxon>rosids</taxon>
        <taxon>fabids</taxon>
        <taxon>Rosales</taxon>
        <taxon>Rosaceae</taxon>
        <taxon>Amygdaloideae</taxon>
        <taxon>Amygdaleae</taxon>
        <taxon>Prunus</taxon>
    </lineage>
</organism>
<keyword evidence="2" id="KW-1185">Reference proteome</keyword>
<accession>A0AAD4WN36</accession>
<dbReference type="Proteomes" id="UP001054821">
    <property type="component" value="Chromosome 2"/>
</dbReference>
<gene>
    <name evidence="1" type="ORF">L3X38_014288</name>
</gene>
<reference evidence="1 2" key="1">
    <citation type="journal article" date="2022" name="G3 (Bethesda)">
        <title>Whole-genome sequence and methylome profiling of the almond [Prunus dulcis (Mill.) D.A. Webb] cultivar 'Nonpareil'.</title>
        <authorList>
            <person name="D'Amico-Willman K.M."/>
            <person name="Ouma W.Z."/>
            <person name="Meulia T."/>
            <person name="Sideli G.M."/>
            <person name="Gradziel T.M."/>
            <person name="Fresnedo-Ramirez J."/>
        </authorList>
    </citation>
    <scope>NUCLEOTIDE SEQUENCE [LARGE SCALE GENOMIC DNA]</scope>
    <source>
        <strain evidence="1">Clone GOH B32 T37-40</strain>
    </source>
</reference>